<comment type="caution">
    <text evidence="19">The sequence shown here is derived from an EMBL/GenBank/DDBJ whole genome shotgun (WGS) entry which is preliminary data.</text>
</comment>
<keyword evidence="7 13" id="KW-0067">ATP-binding</keyword>
<dbReference type="EC" id="2.7.10.2" evidence="14"/>
<dbReference type="InterPro" id="IPR036860">
    <property type="entry name" value="SH2_dom_sf"/>
</dbReference>
<dbReference type="SUPFAM" id="SSF50044">
    <property type="entry name" value="SH3-domain"/>
    <property type="match status" value="1"/>
</dbReference>
<dbReference type="PROSITE" id="PS00109">
    <property type="entry name" value="PROTEIN_KINASE_TYR"/>
    <property type="match status" value="1"/>
</dbReference>
<dbReference type="SMART" id="SM00326">
    <property type="entry name" value="SH3"/>
    <property type="match status" value="1"/>
</dbReference>
<keyword evidence="2" id="KW-0597">Phosphoprotein</keyword>
<evidence type="ECO:0000313" key="19">
    <source>
        <dbReference type="EMBL" id="OWF45764.1"/>
    </source>
</evidence>
<dbReference type="SUPFAM" id="SSF55550">
    <property type="entry name" value="SH2 domain"/>
    <property type="match status" value="1"/>
</dbReference>
<dbReference type="SMART" id="SM00219">
    <property type="entry name" value="TyrKc"/>
    <property type="match status" value="1"/>
</dbReference>
<evidence type="ECO:0000256" key="3">
    <source>
        <dbReference type="ARBA" id="ARBA00022679"/>
    </source>
</evidence>
<dbReference type="FunFam" id="1.10.510.10:FF:000399">
    <property type="entry name" value="Tyrosine-protein kinase"/>
    <property type="match status" value="1"/>
</dbReference>
<dbReference type="InterPro" id="IPR000719">
    <property type="entry name" value="Prot_kinase_dom"/>
</dbReference>
<accession>A0A210QAJ8</accession>
<dbReference type="GO" id="GO:0004715">
    <property type="term" value="F:non-membrane spanning protein tyrosine kinase activity"/>
    <property type="evidence" value="ECO:0007669"/>
    <property type="project" value="UniProtKB-EC"/>
</dbReference>
<keyword evidence="3 14" id="KW-0808">Transferase</keyword>
<evidence type="ECO:0000259" key="17">
    <source>
        <dbReference type="PROSITE" id="PS50002"/>
    </source>
</evidence>
<feature type="binding site" evidence="13">
    <location>
        <position position="280"/>
    </location>
    <ligand>
        <name>ATP</name>
        <dbReference type="ChEBI" id="CHEBI:30616"/>
    </ligand>
</feature>
<name>A0A210QAJ8_MIZYE</name>
<dbReference type="InterPro" id="IPR008266">
    <property type="entry name" value="Tyr_kinase_AS"/>
</dbReference>
<evidence type="ECO:0000256" key="4">
    <source>
        <dbReference type="ARBA" id="ARBA00022707"/>
    </source>
</evidence>
<keyword evidence="6 14" id="KW-0418">Kinase</keyword>
<feature type="compositionally biased region" description="Polar residues" evidence="15">
    <location>
        <begin position="45"/>
        <end position="55"/>
    </location>
</feature>
<dbReference type="Proteomes" id="UP000242188">
    <property type="component" value="Unassembled WGS sequence"/>
</dbReference>
<dbReference type="CDD" id="cd05034">
    <property type="entry name" value="PTKc_Src_like"/>
    <property type="match status" value="1"/>
</dbReference>
<gene>
    <name evidence="19" type="ORF">KP79_PYT09063</name>
</gene>
<organism evidence="19 20">
    <name type="scientific">Mizuhopecten yessoensis</name>
    <name type="common">Japanese scallop</name>
    <name type="synonym">Patinopecten yessoensis</name>
    <dbReference type="NCBI Taxonomy" id="6573"/>
    <lineage>
        <taxon>Eukaryota</taxon>
        <taxon>Metazoa</taxon>
        <taxon>Spiralia</taxon>
        <taxon>Lophotrochozoa</taxon>
        <taxon>Mollusca</taxon>
        <taxon>Bivalvia</taxon>
        <taxon>Autobranchia</taxon>
        <taxon>Pteriomorphia</taxon>
        <taxon>Pectinida</taxon>
        <taxon>Pectinoidea</taxon>
        <taxon>Pectinidae</taxon>
        <taxon>Mizuhopecten</taxon>
    </lineage>
</organism>
<evidence type="ECO:0000256" key="2">
    <source>
        <dbReference type="ARBA" id="ARBA00022553"/>
    </source>
</evidence>
<keyword evidence="8 14" id="KW-0829">Tyrosine-protein kinase</keyword>
<evidence type="ECO:0000256" key="6">
    <source>
        <dbReference type="ARBA" id="ARBA00022777"/>
    </source>
</evidence>
<dbReference type="PROSITE" id="PS50001">
    <property type="entry name" value="SH2"/>
    <property type="match status" value="1"/>
</dbReference>
<dbReference type="OrthoDB" id="28230at2759"/>
<evidence type="ECO:0000256" key="13">
    <source>
        <dbReference type="PROSITE-ProRule" id="PRU10141"/>
    </source>
</evidence>
<feature type="compositionally biased region" description="Basic and acidic residues" evidence="15">
    <location>
        <begin position="31"/>
        <end position="44"/>
    </location>
</feature>
<dbReference type="InterPro" id="IPR000980">
    <property type="entry name" value="SH2"/>
</dbReference>
<evidence type="ECO:0000259" key="18">
    <source>
        <dbReference type="PROSITE" id="PS50011"/>
    </source>
</evidence>
<evidence type="ECO:0000256" key="14">
    <source>
        <dbReference type="RuleBase" id="RU362096"/>
    </source>
</evidence>
<evidence type="ECO:0000256" key="12">
    <source>
        <dbReference type="PROSITE-ProRule" id="PRU00192"/>
    </source>
</evidence>
<feature type="domain" description="Protein kinase" evidence="18">
    <location>
        <begin position="252"/>
        <end position="506"/>
    </location>
</feature>
<sequence>MGCVQSKDKSNASNIQFTDVNSKAAEEPSEGTEKKRERYTEDPTKTTGRQNSEAPTPTAHKGQLRALYDYDARAEDDLSFKKGELLFLIDDSDADWWLAKHSDSKCSNQEGYIPRNYVAKEDTLDAYEWFMGSLSRKESERLLLGHGTEPGFFLIRESETSPGNYVLSVHDHEATKGDTVKHYKIRNMDENKGYYIAARRVLESLPELISHYSEGPDGLCRMLTKSCSKPKPVMDDLSRETKDAWEIGRDALEFTKKLGAGQFGEVWKGTWNKTTEVAIKTLKEGAMTPSAFLAEAHIMKQCKHDKLVRLYAVCSDVEPIYIVTELMSNGSLLDYLREDERQLIKFPQLVDISAQIASGMSFLEERKFIHRDLAARNILIGDNNVAKVADFGLAKIIEDDEYNPKHGAKFPIKWTAPEAALFGRFTIKSDVWSYGILLVEIVTHGQVPYPGMPNREVLEQVERGYRMAKPRNCPESMYEIMKKCWDKVSQNRPTFEYLYNFFDDYFVSTEPNYKESDEF</sequence>
<keyword evidence="4" id="KW-0519">Myristate</keyword>
<dbReference type="PRINTS" id="PR00109">
    <property type="entry name" value="TYRKINASE"/>
</dbReference>
<dbReference type="PANTHER" id="PTHR24418">
    <property type="entry name" value="TYROSINE-PROTEIN KINASE"/>
    <property type="match status" value="1"/>
</dbReference>
<dbReference type="InterPro" id="IPR020635">
    <property type="entry name" value="Tyr_kinase_cat_dom"/>
</dbReference>
<evidence type="ECO:0000259" key="16">
    <source>
        <dbReference type="PROSITE" id="PS50001"/>
    </source>
</evidence>
<evidence type="ECO:0000256" key="7">
    <source>
        <dbReference type="ARBA" id="ARBA00022840"/>
    </source>
</evidence>
<dbReference type="Gene3D" id="1.10.510.10">
    <property type="entry name" value="Transferase(Phosphotransferase) domain 1"/>
    <property type="match status" value="1"/>
</dbReference>
<evidence type="ECO:0000256" key="15">
    <source>
        <dbReference type="SAM" id="MobiDB-lite"/>
    </source>
</evidence>
<evidence type="ECO:0000256" key="9">
    <source>
        <dbReference type="ARBA" id="ARBA00023288"/>
    </source>
</evidence>
<evidence type="ECO:0000256" key="1">
    <source>
        <dbReference type="ARBA" id="ARBA00022443"/>
    </source>
</evidence>
<dbReference type="InterPro" id="IPR036028">
    <property type="entry name" value="SH3-like_dom_sf"/>
</dbReference>
<dbReference type="Gene3D" id="3.30.505.10">
    <property type="entry name" value="SH2 domain"/>
    <property type="match status" value="1"/>
</dbReference>
<dbReference type="Pfam" id="PF00017">
    <property type="entry name" value="SH2"/>
    <property type="match status" value="1"/>
</dbReference>
<evidence type="ECO:0000256" key="10">
    <source>
        <dbReference type="ARBA" id="ARBA00051245"/>
    </source>
</evidence>
<protein>
    <recommendedName>
        <fullName evidence="14">Tyrosine-protein kinase</fullName>
        <ecNumber evidence="14">2.7.10.2</ecNumber>
    </recommendedName>
</protein>
<comment type="catalytic activity">
    <reaction evidence="10 14">
        <text>L-tyrosyl-[protein] + ATP = O-phospho-L-tyrosyl-[protein] + ADP + H(+)</text>
        <dbReference type="Rhea" id="RHEA:10596"/>
        <dbReference type="Rhea" id="RHEA-COMP:10136"/>
        <dbReference type="Rhea" id="RHEA-COMP:20101"/>
        <dbReference type="ChEBI" id="CHEBI:15378"/>
        <dbReference type="ChEBI" id="CHEBI:30616"/>
        <dbReference type="ChEBI" id="CHEBI:46858"/>
        <dbReference type="ChEBI" id="CHEBI:61978"/>
        <dbReference type="ChEBI" id="CHEBI:456216"/>
        <dbReference type="EC" id="2.7.10.2"/>
    </reaction>
</comment>
<dbReference type="PROSITE" id="PS50002">
    <property type="entry name" value="SH3"/>
    <property type="match status" value="1"/>
</dbReference>
<reference evidence="19 20" key="1">
    <citation type="journal article" date="2017" name="Nat. Ecol. Evol.">
        <title>Scallop genome provides insights into evolution of bilaterian karyotype and development.</title>
        <authorList>
            <person name="Wang S."/>
            <person name="Zhang J."/>
            <person name="Jiao W."/>
            <person name="Li J."/>
            <person name="Xun X."/>
            <person name="Sun Y."/>
            <person name="Guo X."/>
            <person name="Huan P."/>
            <person name="Dong B."/>
            <person name="Zhang L."/>
            <person name="Hu X."/>
            <person name="Sun X."/>
            <person name="Wang J."/>
            <person name="Zhao C."/>
            <person name="Wang Y."/>
            <person name="Wang D."/>
            <person name="Huang X."/>
            <person name="Wang R."/>
            <person name="Lv J."/>
            <person name="Li Y."/>
            <person name="Zhang Z."/>
            <person name="Liu B."/>
            <person name="Lu W."/>
            <person name="Hui Y."/>
            <person name="Liang J."/>
            <person name="Zhou Z."/>
            <person name="Hou R."/>
            <person name="Li X."/>
            <person name="Liu Y."/>
            <person name="Li H."/>
            <person name="Ning X."/>
            <person name="Lin Y."/>
            <person name="Zhao L."/>
            <person name="Xing Q."/>
            <person name="Dou J."/>
            <person name="Li Y."/>
            <person name="Mao J."/>
            <person name="Guo H."/>
            <person name="Dou H."/>
            <person name="Li T."/>
            <person name="Mu C."/>
            <person name="Jiang W."/>
            <person name="Fu Q."/>
            <person name="Fu X."/>
            <person name="Miao Y."/>
            <person name="Liu J."/>
            <person name="Yu Q."/>
            <person name="Li R."/>
            <person name="Liao H."/>
            <person name="Li X."/>
            <person name="Kong Y."/>
            <person name="Jiang Z."/>
            <person name="Chourrout D."/>
            <person name="Li R."/>
            <person name="Bao Z."/>
        </authorList>
    </citation>
    <scope>NUCLEOTIDE SEQUENCE [LARGE SCALE GENOMIC DNA]</scope>
    <source>
        <strain evidence="19 20">PY_sf001</strain>
    </source>
</reference>
<dbReference type="PRINTS" id="PR00401">
    <property type="entry name" value="SH2DOMAIN"/>
</dbReference>
<dbReference type="FunFam" id="3.30.200.20:FF:000036">
    <property type="entry name" value="Tyrosine-protein kinase"/>
    <property type="match status" value="1"/>
</dbReference>
<feature type="domain" description="SH2" evidence="16">
    <location>
        <begin position="129"/>
        <end position="227"/>
    </location>
</feature>
<keyword evidence="1 12" id="KW-0728">SH3 domain</keyword>
<evidence type="ECO:0000256" key="5">
    <source>
        <dbReference type="ARBA" id="ARBA00022741"/>
    </source>
</evidence>
<keyword evidence="20" id="KW-1185">Reference proteome</keyword>
<dbReference type="PROSITE" id="PS50011">
    <property type="entry name" value="PROTEIN_KINASE_DOM"/>
    <property type="match status" value="1"/>
</dbReference>
<dbReference type="CDD" id="cd11845">
    <property type="entry name" value="SH3_Src_like"/>
    <property type="match status" value="1"/>
</dbReference>
<dbReference type="InterPro" id="IPR050198">
    <property type="entry name" value="Non-receptor_tyrosine_kinases"/>
</dbReference>
<dbReference type="Gene3D" id="2.30.30.40">
    <property type="entry name" value="SH3 Domains"/>
    <property type="match status" value="1"/>
</dbReference>
<dbReference type="GO" id="GO:0005524">
    <property type="term" value="F:ATP binding"/>
    <property type="evidence" value="ECO:0007669"/>
    <property type="project" value="UniProtKB-UniRule"/>
</dbReference>
<keyword evidence="9" id="KW-0449">Lipoprotein</keyword>
<evidence type="ECO:0000256" key="8">
    <source>
        <dbReference type="ARBA" id="ARBA00023137"/>
    </source>
</evidence>
<dbReference type="PRINTS" id="PR00452">
    <property type="entry name" value="SH3DOMAIN"/>
</dbReference>
<dbReference type="PROSITE" id="PS00107">
    <property type="entry name" value="PROTEIN_KINASE_ATP"/>
    <property type="match status" value="1"/>
</dbReference>
<feature type="compositionally biased region" description="Basic and acidic residues" evidence="15">
    <location>
        <begin position="1"/>
        <end position="10"/>
    </location>
</feature>
<comment type="similarity">
    <text evidence="14">Belongs to the protein kinase superfamily. Tyr protein kinase family.</text>
</comment>
<dbReference type="Pfam" id="PF07714">
    <property type="entry name" value="PK_Tyr_Ser-Thr"/>
    <property type="match status" value="1"/>
</dbReference>
<dbReference type="EMBL" id="NEDP02004406">
    <property type="protein sequence ID" value="OWF45764.1"/>
    <property type="molecule type" value="Genomic_DNA"/>
</dbReference>
<feature type="region of interest" description="Disordered" evidence="15">
    <location>
        <begin position="1"/>
        <end position="62"/>
    </location>
</feature>
<dbReference type="STRING" id="6573.A0A210QAJ8"/>
<dbReference type="AlphaFoldDB" id="A0A210QAJ8"/>
<dbReference type="InterPro" id="IPR011009">
    <property type="entry name" value="Kinase-like_dom_sf"/>
</dbReference>
<evidence type="ECO:0000256" key="11">
    <source>
        <dbReference type="PROSITE-ProRule" id="PRU00191"/>
    </source>
</evidence>
<keyword evidence="11" id="KW-0727">SH2 domain</keyword>
<dbReference type="SUPFAM" id="SSF56112">
    <property type="entry name" value="Protein kinase-like (PK-like)"/>
    <property type="match status" value="1"/>
</dbReference>
<proteinExistence type="inferred from homology"/>
<dbReference type="InterPro" id="IPR001452">
    <property type="entry name" value="SH3_domain"/>
</dbReference>
<evidence type="ECO:0000313" key="20">
    <source>
        <dbReference type="Proteomes" id="UP000242188"/>
    </source>
</evidence>
<dbReference type="Pfam" id="PF00018">
    <property type="entry name" value="SH3_1"/>
    <property type="match status" value="1"/>
</dbReference>
<keyword evidence="5 13" id="KW-0547">Nucleotide-binding</keyword>
<feature type="compositionally biased region" description="Polar residues" evidence="15">
    <location>
        <begin position="11"/>
        <end position="21"/>
    </location>
</feature>
<feature type="domain" description="SH3" evidence="17">
    <location>
        <begin position="59"/>
        <end position="123"/>
    </location>
</feature>
<dbReference type="InterPro" id="IPR017441">
    <property type="entry name" value="Protein_kinase_ATP_BS"/>
</dbReference>
<dbReference type="InterPro" id="IPR001245">
    <property type="entry name" value="Ser-Thr/Tyr_kinase_cat_dom"/>
</dbReference>
<dbReference type="SMART" id="SM00252">
    <property type="entry name" value="SH2"/>
    <property type="match status" value="1"/>
</dbReference>